<gene>
    <name evidence="8" type="ORF">UV58_C0022G0004</name>
</gene>
<evidence type="ECO:0000256" key="2">
    <source>
        <dbReference type="ARBA" id="ARBA00022692"/>
    </source>
</evidence>
<evidence type="ECO:0000256" key="6">
    <source>
        <dbReference type="SAM" id="Phobius"/>
    </source>
</evidence>
<keyword evidence="4 6" id="KW-0472">Membrane</keyword>
<dbReference type="PANTHER" id="PTHR37422">
    <property type="entry name" value="TEICHURONIC ACID BIOSYNTHESIS PROTEIN TUAE"/>
    <property type="match status" value="1"/>
</dbReference>
<feature type="transmembrane region" description="Helical" evidence="6">
    <location>
        <begin position="34"/>
        <end position="52"/>
    </location>
</feature>
<dbReference type="GO" id="GO:0016020">
    <property type="term" value="C:membrane"/>
    <property type="evidence" value="ECO:0007669"/>
    <property type="project" value="UniProtKB-SubCell"/>
</dbReference>
<comment type="subcellular location">
    <subcellularLocation>
        <location evidence="1">Membrane</location>
        <topology evidence="1">Multi-pass membrane protein</topology>
    </subcellularLocation>
</comment>
<feature type="transmembrane region" description="Helical" evidence="6">
    <location>
        <begin position="72"/>
        <end position="91"/>
    </location>
</feature>
<evidence type="ECO:0000256" key="3">
    <source>
        <dbReference type="ARBA" id="ARBA00022989"/>
    </source>
</evidence>
<dbReference type="InterPro" id="IPR007016">
    <property type="entry name" value="O-antigen_ligase-rel_domated"/>
</dbReference>
<sequence>MKAVTRFSLLALAFVPLIIDASVFFPYITGKVMLVRLMVLLASTLFFLGFVFRQSFRKDIYRKLTILFKNPLFLSAVLFFLIYFLGTIFAVDQFRAFFGDVERGEGFLGMASFFGFFLFSLLVFEKKDWLTFFKISLLVGLVLFVNESYQWLVLGQDRPSSYTGNPIYLATYFLFVILAAIFVVSESVLIKNTFSRLWRILAWAIIPLSILGIFVTETRGVIVGLVVSVLLLLLYFIWKGKEICIWKGLSLRKLGIGLLILSVVFGCFFYLTKSSSFWQNVPGLDRLAQMNFNDATLQTRLISLGVSWNAIKPTNEGWLRFLVGWGPENFSIAYNKYYNPRYYEYESSWFDRAHNKPMDVLVMNGVLGLLVYLAIWISFFWLVVKDKRLNIRDSALLFFGVSYFVQNLFVFDSISTYIPFFFALAVLIFSTRGESSFDGDSFQKSQSEEVSSPIPNLHSLRKIVYYLLFGAVTVFFLISFVLTSLSYFQMRNYLTAIQSRDADQLLTVFKKSLTPYSYAQENIRTHFAVYMQNYNGQGEKANQLILESLAAMEDLVTYEKYNPRHFIVLGQSYLAFGRSQSSLEVVKKSEFYLAKAFELAPRRQDIRYSLSYILISQGRAEEAVNLLKETVALDPQVANSHFYLGIMLMDWGEAHWSEALKHLETALTLPGLSGDGKNPVLLKSTYSKLYDYFYKIRDTESFVTAGRRLAQIEPEKKGLLEDSVISALKGEWRKIDVE</sequence>
<dbReference type="Pfam" id="PF04932">
    <property type="entry name" value="Wzy_C"/>
    <property type="match status" value="1"/>
</dbReference>
<feature type="transmembrane region" description="Helical" evidence="6">
    <location>
        <begin position="197"/>
        <end position="215"/>
    </location>
</feature>
<dbReference type="EMBL" id="LCFA01000022">
    <property type="protein sequence ID" value="KKS81408.1"/>
    <property type="molecule type" value="Genomic_DNA"/>
</dbReference>
<feature type="transmembrane region" description="Helical" evidence="6">
    <location>
        <begin position="221"/>
        <end position="238"/>
    </location>
</feature>
<dbReference type="InterPro" id="IPR051533">
    <property type="entry name" value="WaaL-like"/>
</dbReference>
<comment type="caution">
    <text evidence="8">The sequence shown here is derived from an EMBL/GenBank/DDBJ whole genome shotgun (WGS) entry which is preliminary data.</text>
</comment>
<feature type="transmembrane region" description="Helical" evidence="6">
    <location>
        <begin position="396"/>
        <end position="429"/>
    </location>
</feature>
<feature type="transmembrane region" description="Helical" evidence="6">
    <location>
        <begin position="166"/>
        <end position="185"/>
    </location>
</feature>
<evidence type="ECO:0000313" key="9">
    <source>
        <dbReference type="Proteomes" id="UP000034810"/>
    </source>
</evidence>
<feature type="transmembrane region" description="Helical" evidence="6">
    <location>
        <begin position="463"/>
        <end position="488"/>
    </location>
</feature>
<evidence type="ECO:0000256" key="4">
    <source>
        <dbReference type="ARBA" id="ARBA00023136"/>
    </source>
</evidence>
<evidence type="ECO:0000259" key="7">
    <source>
        <dbReference type="Pfam" id="PF04932"/>
    </source>
</evidence>
<dbReference type="InterPro" id="IPR011990">
    <property type="entry name" value="TPR-like_helical_dom_sf"/>
</dbReference>
<feature type="repeat" description="TPR" evidence="5">
    <location>
        <begin position="604"/>
        <end position="637"/>
    </location>
</feature>
<keyword evidence="5" id="KW-0802">TPR repeat</keyword>
<feature type="transmembrane region" description="Helical" evidence="6">
    <location>
        <begin position="7"/>
        <end position="28"/>
    </location>
</feature>
<feature type="domain" description="O-antigen ligase-related" evidence="7">
    <location>
        <begin position="208"/>
        <end position="373"/>
    </location>
</feature>
<accession>A0A0G1F3E8</accession>
<dbReference type="Proteomes" id="UP000034810">
    <property type="component" value="Unassembled WGS sequence"/>
</dbReference>
<feature type="transmembrane region" description="Helical" evidence="6">
    <location>
        <begin position="361"/>
        <end position="384"/>
    </location>
</feature>
<keyword evidence="3 6" id="KW-1133">Transmembrane helix</keyword>
<protein>
    <submittedName>
        <fullName evidence="8">Tetratricopeptide TPR_2 repeat protein</fullName>
    </submittedName>
</protein>
<feature type="transmembrane region" description="Helical" evidence="6">
    <location>
        <begin position="106"/>
        <end position="124"/>
    </location>
</feature>
<dbReference type="SUPFAM" id="SSF48452">
    <property type="entry name" value="TPR-like"/>
    <property type="match status" value="1"/>
</dbReference>
<dbReference type="Gene3D" id="1.25.40.10">
    <property type="entry name" value="Tetratricopeptide repeat domain"/>
    <property type="match status" value="1"/>
</dbReference>
<dbReference type="InterPro" id="IPR019734">
    <property type="entry name" value="TPR_rpt"/>
</dbReference>
<dbReference type="PANTHER" id="PTHR37422:SF13">
    <property type="entry name" value="LIPOPOLYSACCHARIDE BIOSYNTHESIS PROTEIN PA4999-RELATED"/>
    <property type="match status" value="1"/>
</dbReference>
<evidence type="ECO:0000313" key="8">
    <source>
        <dbReference type="EMBL" id="KKS81408.1"/>
    </source>
</evidence>
<evidence type="ECO:0000256" key="5">
    <source>
        <dbReference type="PROSITE-ProRule" id="PRU00339"/>
    </source>
</evidence>
<name>A0A0G1F3E8_9BACT</name>
<dbReference type="AlphaFoldDB" id="A0A0G1F3E8"/>
<keyword evidence="2 6" id="KW-0812">Transmembrane</keyword>
<feature type="transmembrane region" description="Helical" evidence="6">
    <location>
        <begin position="250"/>
        <end position="271"/>
    </location>
</feature>
<organism evidence="8 9">
    <name type="scientific">Candidatus Wolfebacteria bacterium GW2011_GWC1_43_10</name>
    <dbReference type="NCBI Taxonomy" id="1619011"/>
    <lineage>
        <taxon>Bacteria</taxon>
        <taxon>Candidatus Wolfeibacteriota</taxon>
    </lineage>
</organism>
<feature type="transmembrane region" description="Helical" evidence="6">
    <location>
        <begin position="129"/>
        <end position="146"/>
    </location>
</feature>
<dbReference type="PROSITE" id="PS50005">
    <property type="entry name" value="TPR"/>
    <property type="match status" value="1"/>
</dbReference>
<evidence type="ECO:0000256" key="1">
    <source>
        <dbReference type="ARBA" id="ARBA00004141"/>
    </source>
</evidence>
<reference evidence="8 9" key="1">
    <citation type="journal article" date="2015" name="Nature">
        <title>rRNA introns, odd ribosomes, and small enigmatic genomes across a large radiation of phyla.</title>
        <authorList>
            <person name="Brown C.T."/>
            <person name="Hug L.A."/>
            <person name="Thomas B.C."/>
            <person name="Sharon I."/>
            <person name="Castelle C.J."/>
            <person name="Singh A."/>
            <person name="Wilkins M.J."/>
            <person name="Williams K.H."/>
            <person name="Banfield J.F."/>
        </authorList>
    </citation>
    <scope>NUCLEOTIDE SEQUENCE [LARGE SCALE GENOMIC DNA]</scope>
</reference>
<proteinExistence type="predicted"/>